<feature type="compositionally biased region" description="Acidic residues" evidence="4">
    <location>
        <begin position="283"/>
        <end position="300"/>
    </location>
</feature>
<keyword evidence="2 3" id="KW-0802">TPR repeat</keyword>
<evidence type="ECO:0000256" key="1">
    <source>
        <dbReference type="ARBA" id="ARBA00022737"/>
    </source>
</evidence>
<feature type="compositionally biased region" description="Acidic residues" evidence="4">
    <location>
        <begin position="233"/>
        <end position="250"/>
    </location>
</feature>
<dbReference type="EMBL" id="FNXT01000301">
    <property type="protein sequence ID" value="SZX63284.1"/>
    <property type="molecule type" value="Genomic_DNA"/>
</dbReference>
<dbReference type="Proteomes" id="UP000256970">
    <property type="component" value="Unassembled WGS sequence"/>
</dbReference>
<dbReference type="InterPro" id="IPR051012">
    <property type="entry name" value="CellSynth/LPSAsmb/PSIAsmb"/>
</dbReference>
<evidence type="ECO:0000256" key="3">
    <source>
        <dbReference type="PROSITE-ProRule" id="PRU00339"/>
    </source>
</evidence>
<feature type="compositionally biased region" description="Basic residues" evidence="4">
    <location>
        <begin position="1"/>
        <end position="12"/>
    </location>
</feature>
<keyword evidence="1" id="KW-0677">Repeat</keyword>
<dbReference type="STRING" id="3088.A0A383VF42"/>
<dbReference type="SUPFAM" id="SSF48452">
    <property type="entry name" value="TPR-like"/>
    <property type="match status" value="1"/>
</dbReference>
<dbReference type="PANTHER" id="PTHR45586">
    <property type="entry name" value="TPR REPEAT-CONTAINING PROTEIN PA4667"/>
    <property type="match status" value="1"/>
</dbReference>
<dbReference type="InterPro" id="IPR019734">
    <property type="entry name" value="TPR_rpt"/>
</dbReference>
<dbReference type="PANTHER" id="PTHR45586:SF1">
    <property type="entry name" value="LIPOPOLYSACCHARIDE ASSEMBLY PROTEIN B"/>
    <property type="match status" value="1"/>
</dbReference>
<name>A0A383VF42_TETOB</name>
<keyword evidence="6" id="KW-1185">Reference proteome</keyword>
<proteinExistence type="predicted"/>
<feature type="region of interest" description="Disordered" evidence="4">
    <location>
        <begin position="265"/>
        <end position="300"/>
    </location>
</feature>
<dbReference type="CDD" id="cd24142">
    <property type="entry name" value="ACL4-like"/>
    <property type="match status" value="1"/>
</dbReference>
<evidence type="ECO:0000313" key="5">
    <source>
        <dbReference type="EMBL" id="SZX63284.1"/>
    </source>
</evidence>
<protein>
    <recommendedName>
        <fullName evidence="7">Tetratricopeptide SHNi-TPR domain-containing protein</fullName>
    </recommendedName>
</protein>
<feature type="region of interest" description="Disordered" evidence="4">
    <location>
        <begin position="1"/>
        <end position="38"/>
    </location>
</feature>
<dbReference type="InterPro" id="IPR011990">
    <property type="entry name" value="TPR-like_helical_dom_sf"/>
</dbReference>
<evidence type="ECO:0000256" key="4">
    <source>
        <dbReference type="SAM" id="MobiDB-lite"/>
    </source>
</evidence>
<feature type="repeat" description="TPR" evidence="3">
    <location>
        <begin position="39"/>
        <end position="72"/>
    </location>
</feature>
<feature type="region of interest" description="Disordered" evidence="4">
    <location>
        <begin position="227"/>
        <end position="250"/>
    </location>
</feature>
<dbReference type="Gene3D" id="1.25.40.10">
    <property type="entry name" value="Tetratricopeptide repeat domain"/>
    <property type="match status" value="3"/>
</dbReference>
<reference evidence="5 6" key="1">
    <citation type="submission" date="2016-10" db="EMBL/GenBank/DDBJ databases">
        <authorList>
            <person name="Cai Z."/>
        </authorList>
    </citation>
    <scope>NUCLEOTIDE SEQUENCE [LARGE SCALE GENOMIC DNA]</scope>
</reference>
<accession>A0A383VF42</accession>
<dbReference type="AlphaFoldDB" id="A0A383VF42"/>
<evidence type="ECO:0008006" key="7">
    <source>
        <dbReference type="Google" id="ProtNLM"/>
    </source>
</evidence>
<evidence type="ECO:0000256" key="2">
    <source>
        <dbReference type="ARBA" id="ARBA00022803"/>
    </source>
</evidence>
<feature type="repeat" description="TPR" evidence="3">
    <location>
        <begin position="73"/>
        <end position="106"/>
    </location>
</feature>
<evidence type="ECO:0000313" key="6">
    <source>
        <dbReference type="Proteomes" id="UP000256970"/>
    </source>
</evidence>
<gene>
    <name evidence="5" type="ORF">BQ4739_LOCUS3835</name>
</gene>
<dbReference type="PROSITE" id="PS50005">
    <property type="entry name" value="TPR"/>
    <property type="match status" value="2"/>
</dbReference>
<dbReference type="SMART" id="SM00028">
    <property type="entry name" value="TPR"/>
    <property type="match status" value="4"/>
</dbReference>
<organism evidence="5 6">
    <name type="scientific">Tetradesmus obliquus</name>
    <name type="common">Green alga</name>
    <name type="synonym">Acutodesmus obliquus</name>
    <dbReference type="NCBI Taxonomy" id="3088"/>
    <lineage>
        <taxon>Eukaryota</taxon>
        <taxon>Viridiplantae</taxon>
        <taxon>Chlorophyta</taxon>
        <taxon>core chlorophytes</taxon>
        <taxon>Chlorophyceae</taxon>
        <taxon>CS clade</taxon>
        <taxon>Sphaeropleales</taxon>
        <taxon>Scenedesmaceae</taxon>
        <taxon>Tetradesmus</taxon>
    </lineage>
</organism>
<sequence length="400" mass="43837">MPKPPGNRKKLKGASVKSSTAKTRAKGSSKGTARPSLSAGQLFERAQQALAFERYDAALECMRDALQLEPENTDIIDAHGALLAELGRVEEAVQELQKAVALSPDTGFEKYMYLGQLLQGEEAVAATQKGVELLQEDVERSRQAGQGSKGPSKQLAAALCSLAEMKMSQAEDVTAVAGEAEGLLQRARSADPSSPEPLQALASLRYEQGNSEEALQLLKQSMQLWFRQQRSSEDEDDDGDDDDDGDGGEELPEAEAAAAEFAKLKKPTTMSEDMDEQQQQQEEGSEEEEWEDEEEEDDMPSYEFRFECAKMLLELDDTTETAIQVLEDLLAENDSVLDVWHLLGLSYYSGGMLKEAEEICSMGLQLLHKQHVGPEEDIALSFQDLQSAIQEAHAAEGGEQ</sequence>
<dbReference type="Pfam" id="PF14559">
    <property type="entry name" value="TPR_19"/>
    <property type="match status" value="1"/>
</dbReference>